<accession>A0A9J6FUC0</accession>
<protein>
    <recommendedName>
        <fullName evidence="1">Reverse transcriptase zinc-binding domain-containing protein</fullName>
    </recommendedName>
</protein>
<dbReference type="InterPro" id="IPR026960">
    <property type="entry name" value="RVT-Znf"/>
</dbReference>
<evidence type="ECO:0000313" key="3">
    <source>
        <dbReference type="Proteomes" id="UP000821853"/>
    </source>
</evidence>
<dbReference type="VEuPathDB" id="VectorBase:HLOH_052960"/>
<dbReference type="Pfam" id="PF13966">
    <property type="entry name" value="zf-RVT"/>
    <property type="match status" value="1"/>
</dbReference>
<evidence type="ECO:0000259" key="1">
    <source>
        <dbReference type="Pfam" id="PF13966"/>
    </source>
</evidence>
<sequence>MLERVYVVKAALCAKAWHLSRIQLPSPKQVRQIHKTLFRFIWSSPTERVPRDQLFNTTSTGGLSVPNLYIVSRQLALRTALHTLEVDDEPAATLLRYWLGPLGRHLEDKHCNLKIKSESPGRHQAAVVTYLKQARQHLQDADLRELPPSEASEKLPTTPFGVIRPPSAQLRPEKRWGRACPPWLPANLKELQWKVEEAGAMATRDRLAKWRITRNWWCTFCGQPETSEHVFTQCRVAKAFWRRMLWTTNLHLPLSSKYDEETSARARGKLRLLYTALGRQELWQNRCFVDSFRGKRAPLLQMVNHVSAKAKLFLETQLELTDKESFEESWRFPGVVWVRGTRLVVRGMRVGDQP</sequence>
<dbReference type="OMA" id="WRITRNW"/>
<reference evidence="2 3" key="1">
    <citation type="journal article" date="2020" name="Cell">
        <title>Large-Scale Comparative Analyses of Tick Genomes Elucidate Their Genetic Diversity and Vector Capacities.</title>
        <authorList>
            <consortium name="Tick Genome and Microbiome Consortium (TIGMIC)"/>
            <person name="Jia N."/>
            <person name="Wang J."/>
            <person name="Shi W."/>
            <person name="Du L."/>
            <person name="Sun Y."/>
            <person name="Zhan W."/>
            <person name="Jiang J.F."/>
            <person name="Wang Q."/>
            <person name="Zhang B."/>
            <person name="Ji P."/>
            <person name="Bell-Sakyi L."/>
            <person name="Cui X.M."/>
            <person name="Yuan T.T."/>
            <person name="Jiang B.G."/>
            <person name="Yang W.F."/>
            <person name="Lam T.T."/>
            <person name="Chang Q.C."/>
            <person name="Ding S.J."/>
            <person name="Wang X.J."/>
            <person name="Zhu J.G."/>
            <person name="Ruan X.D."/>
            <person name="Zhao L."/>
            <person name="Wei J.T."/>
            <person name="Ye R.Z."/>
            <person name="Que T.C."/>
            <person name="Du C.H."/>
            <person name="Zhou Y.H."/>
            <person name="Cheng J.X."/>
            <person name="Dai P.F."/>
            <person name="Guo W.B."/>
            <person name="Han X.H."/>
            <person name="Huang E.J."/>
            <person name="Li L.F."/>
            <person name="Wei W."/>
            <person name="Gao Y.C."/>
            <person name="Liu J.Z."/>
            <person name="Shao H.Z."/>
            <person name="Wang X."/>
            <person name="Wang C.C."/>
            <person name="Yang T.C."/>
            <person name="Huo Q.B."/>
            <person name="Li W."/>
            <person name="Chen H.Y."/>
            <person name="Chen S.E."/>
            <person name="Zhou L.G."/>
            <person name="Ni X.B."/>
            <person name="Tian J.H."/>
            <person name="Sheng Y."/>
            <person name="Liu T."/>
            <person name="Pan Y.S."/>
            <person name="Xia L.Y."/>
            <person name="Li J."/>
            <person name="Zhao F."/>
            <person name="Cao W.C."/>
        </authorList>
    </citation>
    <scope>NUCLEOTIDE SEQUENCE [LARGE SCALE GENOMIC DNA]</scope>
    <source>
        <strain evidence="2">HaeL-2018</strain>
    </source>
</reference>
<dbReference type="Proteomes" id="UP000821853">
    <property type="component" value="Chromosome 2"/>
</dbReference>
<proteinExistence type="predicted"/>
<evidence type="ECO:0000313" key="2">
    <source>
        <dbReference type="EMBL" id="KAH9366906.1"/>
    </source>
</evidence>
<dbReference type="EMBL" id="JABSTR010000004">
    <property type="protein sequence ID" value="KAH9366906.1"/>
    <property type="molecule type" value="Genomic_DNA"/>
</dbReference>
<name>A0A9J6FUC0_HAELO</name>
<organism evidence="2 3">
    <name type="scientific">Haemaphysalis longicornis</name>
    <name type="common">Bush tick</name>
    <dbReference type="NCBI Taxonomy" id="44386"/>
    <lineage>
        <taxon>Eukaryota</taxon>
        <taxon>Metazoa</taxon>
        <taxon>Ecdysozoa</taxon>
        <taxon>Arthropoda</taxon>
        <taxon>Chelicerata</taxon>
        <taxon>Arachnida</taxon>
        <taxon>Acari</taxon>
        <taxon>Parasitiformes</taxon>
        <taxon>Ixodida</taxon>
        <taxon>Ixodoidea</taxon>
        <taxon>Ixodidae</taxon>
        <taxon>Haemaphysalinae</taxon>
        <taxon>Haemaphysalis</taxon>
    </lineage>
</organism>
<feature type="domain" description="Reverse transcriptase zinc-binding" evidence="1">
    <location>
        <begin position="184"/>
        <end position="241"/>
    </location>
</feature>
<gene>
    <name evidence="2" type="ORF">HPB48_022250</name>
</gene>
<keyword evidence="3" id="KW-1185">Reference proteome</keyword>
<comment type="caution">
    <text evidence="2">The sequence shown here is derived from an EMBL/GenBank/DDBJ whole genome shotgun (WGS) entry which is preliminary data.</text>
</comment>
<dbReference type="AlphaFoldDB" id="A0A9J6FUC0"/>